<dbReference type="RefSeq" id="WP_271636521.1">
    <property type="nucleotide sequence ID" value="NZ_CP094970.1"/>
</dbReference>
<dbReference type="PANTHER" id="PTHR36437">
    <property type="entry name" value="GLYOXALASE/BLEOMYCIN RESISTANCE PROTEIN/DIOXYGENASE"/>
    <property type="match status" value="1"/>
</dbReference>
<accession>A0AA46YM15</accession>
<dbReference type="InterPro" id="IPR029068">
    <property type="entry name" value="Glyas_Bleomycin-R_OHBP_Dase"/>
</dbReference>
<reference evidence="2" key="1">
    <citation type="submission" date="2022-01" db="EMBL/GenBank/DDBJ databases">
        <title>Nocardioidaceae gen. sp. A5X3R13.</title>
        <authorList>
            <person name="Lopez Marin M.A."/>
            <person name="Uhlik O."/>
        </authorList>
    </citation>
    <scope>NUCLEOTIDE SEQUENCE</scope>
    <source>
        <strain evidence="2">A5X3R13</strain>
    </source>
</reference>
<evidence type="ECO:0000259" key="1">
    <source>
        <dbReference type="PROSITE" id="PS51819"/>
    </source>
</evidence>
<dbReference type="PROSITE" id="PS51819">
    <property type="entry name" value="VOC"/>
    <property type="match status" value="1"/>
</dbReference>
<organism evidence="2 3">
    <name type="scientific">Solicola gregarius</name>
    <dbReference type="NCBI Taxonomy" id="2908642"/>
    <lineage>
        <taxon>Bacteria</taxon>
        <taxon>Bacillati</taxon>
        <taxon>Actinomycetota</taxon>
        <taxon>Actinomycetes</taxon>
        <taxon>Propionibacteriales</taxon>
        <taxon>Nocardioidaceae</taxon>
        <taxon>Solicola</taxon>
    </lineage>
</organism>
<protein>
    <submittedName>
        <fullName evidence="2">VOC family protein</fullName>
    </submittedName>
</protein>
<dbReference type="Pfam" id="PF00903">
    <property type="entry name" value="Glyoxalase"/>
    <property type="match status" value="1"/>
</dbReference>
<dbReference type="InterPro" id="IPR037523">
    <property type="entry name" value="VOC_core"/>
</dbReference>
<evidence type="ECO:0000313" key="3">
    <source>
        <dbReference type="Proteomes" id="UP001164390"/>
    </source>
</evidence>
<dbReference type="Gene3D" id="3.10.180.10">
    <property type="entry name" value="2,3-Dihydroxybiphenyl 1,2-Dioxygenase, domain 1"/>
    <property type="match status" value="1"/>
</dbReference>
<dbReference type="EMBL" id="CP094970">
    <property type="protein sequence ID" value="UYM07545.1"/>
    <property type="molecule type" value="Genomic_DNA"/>
</dbReference>
<dbReference type="PANTHER" id="PTHR36437:SF2">
    <property type="entry name" value="GLYOXALASE_BLEOMYCIN RESISTANCE PROTEIN_DIOXYGENASE"/>
    <property type="match status" value="1"/>
</dbReference>
<dbReference type="SUPFAM" id="SSF54593">
    <property type="entry name" value="Glyoxalase/Bleomycin resistance protein/Dihydroxybiphenyl dioxygenase"/>
    <property type="match status" value="1"/>
</dbReference>
<feature type="domain" description="VOC" evidence="1">
    <location>
        <begin position="6"/>
        <end position="135"/>
    </location>
</feature>
<evidence type="ECO:0000313" key="2">
    <source>
        <dbReference type="EMBL" id="UYM07545.1"/>
    </source>
</evidence>
<gene>
    <name evidence="2" type="ORF">L0C25_10880</name>
</gene>
<dbReference type="KEGG" id="sgrg:L0C25_10880"/>
<name>A0AA46YM15_9ACTN</name>
<dbReference type="Proteomes" id="UP001164390">
    <property type="component" value="Chromosome"/>
</dbReference>
<dbReference type="InterPro" id="IPR004360">
    <property type="entry name" value="Glyas_Fos-R_dOase_dom"/>
</dbReference>
<sequence length="159" mass="17230">MTNFNAISHSAIYVTDQDAALEFYVGKLGMEVSADVDLGVMRWLTICVPGDDRHVLLETPGGPGPSAEAADQLRDLLSKGALGMAFILTTDDCRRTIAELESKGVEVTQQPTEQPYGIDAGIRDPFGNYLRITQPAAVMGEFTPEVLEKYKADTMGMSD</sequence>
<dbReference type="AlphaFoldDB" id="A0AA46YM15"/>
<keyword evidence="3" id="KW-1185">Reference proteome</keyword>
<proteinExistence type="predicted"/>